<keyword evidence="3 5" id="KW-1133">Transmembrane helix</keyword>
<evidence type="ECO:0000256" key="3">
    <source>
        <dbReference type="ARBA" id="ARBA00022989"/>
    </source>
</evidence>
<dbReference type="Proteomes" id="UP000318199">
    <property type="component" value="Unassembled WGS sequence"/>
</dbReference>
<evidence type="ECO:0000313" key="7">
    <source>
        <dbReference type="EMBL" id="TWO71684.1"/>
    </source>
</evidence>
<evidence type="ECO:0000256" key="5">
    <source>
        <dbReference type="SAM" id="Phobius"/>
    </source>
</evidence>
<dbReference type="InterPro" id="IPR014044">
    <property type="entry name" value="CAP_dom"/>
</dbReference>
<comment type="caution">
    <text evidence="7">The sequence shown here is derived from an EMBL/GenBank/DDBJ whole genome shotgun (WGS) entry which is preliminary data.</text>
</comment>
<dbReference type="EMBL" id="VOBQ01000006">
    <property type="protein sequence ID" value="TWO71684.1"/>
    <property type="molecule type" value="Genomic_DNA"/>
</dbReference>
<evidence type="ECO:0000256" key="4">
    <source>
        <dbReference type="ARBA" id="ARBA00023136"/>
    </source>
</evidence>
<proteinExistence type="predicted"/>
<reference evidence="7 8" key="1">
    <citation type="submission" date="2019-07" db="EMBL/GenBank/DDBJ databases">
        <title>Caenimonas sedimenti sp. nov., isolated from activated sludge.</title>
        <authorList>
            <person name="Xu J."/>
        </authorList>
    </citation>
    <scope>NUCLEOTIDE SEQUENCE [LARGE SCALE GENOMIC DNA]</scope>
    <source>
        <strain evidence="7 8">HX-9-20</strain>
    </source>
</reference>
<dbReference type="PANTHER" id="PTHR31157">
    <property type="entry name" value="SCP DOMAIN-CONTAINING PROTEIN"/>
    <property type="match status" value="1"/>
</dbReference>
<evidence type="ECO:0000313" key="8">
    <source>
        <dbReference type="Proteomes" id="UP000318199"/>
    </source>
</evidence>
<dbReference type="PANTHER" id="PTHR31157:SF1">
    <property type="entry name" value="SCP DOMAIN-CONTAINING PROTEIN"/>
    <property type="match status" value="1"/>
</dbReference>
<keyword evidence="4 5" id="KW-0472">Membrane</keyword>
<dbReference type="InterPro" id="IPR003825">
    <property type="entry name" value="Colicin-V_CvpA"/>
</dbReference>
<organism evidence="7 8">
    <name type="scientific">Caenimonas sedimenti</name>
    <dbReference type="NCBI Taxonomy" id="2596921"/>
    <lineage>
        <taxon>Bacteria</taxon>
        <taxon>Pseudomonadati</taxon>
        <taxon>Pseudomonadota</taxon>
        <taxon>Betaproteobacteria</taxon>
        <taxon>Burkholderiales</taxon>
        <taxon>Comamonadaceae</taxon>
        <taxon>Caenimonas</taxon>
    </lineage>
</organism>
<feature type="transmembrane region" description="Helical" evidence="5">
    <location>
        <begin position="62"/>
        <end position="82"/>
    </location>
</feature>
<dbReference type="RefSeq" id="WP_145892625.1">
    <property type="nucleotide sequence ID" value="NZ_VOBQ01000006.1"/>
</dbReference>
<accession>A0A562ZU71</accession>
<dbReference type="GO" id="GO:0016020">
    <property type="term" value="C:membrane"/>
    <property type="evidence" value="ECO:0007669"/>
    <property type="project" value="UniProtKB-SubCell"/>
</dbReference>
<feature type="transmembrane region" description="Helical" evidence="5">
    <location>
        <begin position="6"/>
        <end position="24"/>
    </location>
</feature>
<name>A0A562ZU71_9BURK</name>
<evidence type="ECO:0000259" key="6">
    <source>
        <dbReference type="Pfam" id="PF00188"/>
    </source>
</evidence>
<dbReference type="AlphaFoldDB" id="A0A562ZU71"/>
<evidence type="ECO:0000256" key="2">
    <source>
        <dbReference type="ARBA" id="ARBA00022692"/>
    </source>
</evidence>
<keyword evidence="2 5" id="KW-0812">Transmembrane</keyword>
<evidence type="ECO:0000256" key="1">
    <source>
        <dbReference type="ARBA" id="ARBA00004141"/>
    </source>
</evidence>
<dbReference type="Pfam" id="PF00188">
    <property type="entry name" value="CAP"/>
    <property type="match status" value="1"/>
</dbReference>
<dbReference type="CDD" id="cd05379">
    <property type="entry name" value="CAP_bacterial"/>
    <property type="match status" value="1"/>
</dbReference>
<comment type="subcellular location">
    <subcellularLocation>
        <location evidence="1">Membrane</location>
        <topology evidence="1">Multi-pass membrane protein</topology>
    </subcellularLocation>
</comment>
<dbReference type="Pfam" id="PF02674">
    <property type="entry name" value="Colicin_V"/>
    <property type="match status" value="1"/>
</dbReference>
<dbReference type="Gene3D" id="3.40.33.10">
    <property type="entry name" value="CAP"/>
    <property type="match status" value="1"/>
</dbReference>
<sequence length="309" mass="33365">MGVADAVVAVLVLLGLVFGWRQGLVRASLELLAVAGAAVAAWLLFGYAAWWLTDRLPGLEVWVAPLSMSVIFIAVMLLIAASGRRLLRRWPMAVRPAWLHRGGGVLAGVANGLLQAAVGMALLGPAAKAGWLAPAISQASSPIEARIGPVFDPALRDMRHVISLPDRPDATVALDYRLRAATVRPDLEARLLELVNAERARHGLAVLMADPELSQVARAHSSDMFARGYFSHYAPDGASMDDRLRRYQVRYRIAGENLALARSLTMAHEGLMKSPGHRANILRPQFGRLGIGVLDGGTHGLMVTQNFRD</sequence>
<protein>
    <recommendedName>
        <fullName evidence="6">SCP domain-containing protein</fullName>
    </recommendedName>
</protein>
<gene>
    <name evidence="7" type="ORF">FN976_08715</name>
</gene>
<dbReference type="OrthoDB" id="68195at2"/>
<keyword evidence="8" id="KW-1185">Reference proteome</keyword>
<feature type="transmembrane region" description="Helical" evidence="5">
    <location>
        <begin position="31"/>
        <end position="50"/>
    </location>
</feature>
<dbReference type="GO" id="GO:0009403">
    <property type="term" value="P:toxin biosynthetic process"/>
    <property type="evidence" value="ECO:0007669"/>
    <property type="project" value="InterPro"/>
</dbReference>
<dbReference type="SUPFAM" id="SSF55797">
    <property type="entry name" value="PR-1-like"/>
    <property type="match status" value="1"/>
</dbReference>
<feature type="domain" description="SCP" evidence="6">
    <location>
        <begin position="192"/>
        <end position="307"/>
    </location>
</feature>
<dbReference type="InterPro" id="IPR035940">
    <property type="entry name" value="CAP_sf"/>
</dbReference>